<dbReference type="VEuPathDB" id="GiardiaDB:GL50581_3335"/>
<organism evidence="3 4">
    <name type="scientific">Giardia intestinalis</name>
    <name type="common">Giardia lamblia</name>
    <dbReference type="NCBI Taxonomy" id="5741"/>
    <lineage>
        <taxon>Eukaryota</taxon>
        <taxon>Metamonada</taxon>
        <taxon>Diplomonadida</taxon>
        <taxon>Hexamitidae</taxon>
        <taxon>Giardiinae</taxon>
        <taxon>Giardia</taxon>
    </lineage>
</organism>
<dbReference type="SMART" id="SM01411">
    <property type="entry name" value="Ephrin_rec_like"/>
    <property type="match status" value="2"/>
</dbReference>
<protein>
    <submittedName>
        <fullName evidence="3">Variant-specific surface protein</fullName>
    </submittedName>
</protein>
<feature type="transmembrane region" description="Helical" evidence="1">
    <location>
        <begin position="496"/>
        <end position="520"/>
    </location>
</feature>
<dbReference type="InterPro" id="IPR052798">
    <property type="entry name" value="Giardia_VSA"/>
</dbReference>
<feature type="domain" description="EGF-like" evidence="2">
    <location>
        <begin position="204"/>
        <end position="239"/>
    </location>
</feature>
<sequence>VANCGTCAREGSSTTATCKTCQAGAFLEGGQCTVCGVDCLVCASATECGTCTAGKYLKTDSKTCVDAAECPSGTYADPANGQCKACSTIDTNCGTCEYNDAAGKGRCLTCTAESDKIPRTAVDGTSTCVAKDYNGCKGADGAAFITDDKSACLLCSDTSVDDTKPNDRGVAGCKTCEKSSAAPPSCSACLPGYFFETGTKTCTLCKGNCEVCGSGGEISTCTKCLPGFFLKSDGGKACIPCDSTTEGGSADCQECTNVGTFKCTKCKANYKQSGSNPVTCTKACEDPTACGGTAGSCKAAVLDDKGAFRYYCSLCGESTKFPIDGICNNVKGSNTCDKGVCTQCAAGYFLYMGGCYKVDQPPGSLMCTTAEGGICTTAANSRYFKVPGATDKQQSVLGCGNPLGVALSDTKAYVGVEGCRTCEAPTALSSAGMAAAKCTACNEGKALTGSGYGCVTCSVPGCSACRADNMCEACGDGHRLEGETCVRTGGNLSTGAIAGISVAAVVVVGGLVGFLCWWFICRGKA</sequence>
<keyword evidence="1" id="KW-1133">Transmembrane helix</keyword>
<dbReference type="VEuPathDB" id="GiardiaDB:QR46_4979"/>
<dbReference type="InterPro" id="IPR006212">
    <property type="entry name" value="Furin_repeat"/>
</dbReference>
<feature type="domain" description="EGF-like" evidence="2">
    <location>
        <begin position="240"/>
        <end position="281"/>
    </location>
</feature>
<dbReference type="InterPro" id="IPR009030">
    <property type="entry name" value="Growth_fac_rcpt_cys_sf"/>
</dbReference>
<keyword evidence="1" id="KW-0812">Transmembrane</keyword>
<dbReference type="InterPro" id="IPR000742">
    <property type="entry name" value="EGF"/>
</dbReference>
<dbReference type="PANTHER" id="PTHR23275">
    <property type="entry name" value="CABRIOLET.-RELATED"/>
    <property type="match status" value="1"/>
</dbReference>
<comment type="caution">
    <text evidence="3">The sequence shown here is derived from an EMBL/GenBank/DDBJ whole genome shotgun (WGS) entry which is preliminary data.</text>
</comment>
<keyword evidence="1" id="KW-0472">Membrane</keyword>
<accession>V6TS71</accession>
<dbReference type="Proteomes" id="UP000018040">
    <property type="component" value="Unassembled WGS sequence"/>
</dbReference>
<dbReference type="Gene3D" id="2.10.220.10">
    <property type="entry name" value="Hormone Receptor, Insulin-like Growth Factor Receptor 1, Chain A, domain 2"/>
    <property type="match status" value="3"/>
</dbReference>
<dbReference type="AlphaFoldDB" id="V6TS71"/>
<evidence type="ECO:0000313" key="3">
    <source>
        <dbReference type="EMBL" id="ESU41439.1"/>
    </source>
</evidence>
<dbReference type="Pfam" id="PF03302">
    <property type="entry name" value="VSP"/>
    <property type="match status" value="2"/>
</dbReference>
<dbReference type="PANTHER" id="PTHR23275:SF100">
    <property type="entry name" value="EGF-LIKE DOMAIN-CONTAINING PROTEIN"/>
    <property type="match status" value="1"/>
</dbReference>
<reference evidence="3 4" key="2">
    <citation type="journal article" date="2013" name="Genome Biol. Evol.">
        <title>Genome sequencing of Giardia lamblia genotypes A2 and B isolates (DH and GS) and comparative analysis with the genomes of genotypes A1 and E (WB and Pig).</title>
        <authorList>
            <person name="Adam R.D."/>
            <person name="Dahlstrom E.W."/>
            <person name="Martens C.A."/>
            <person name="Bruno D.P."/>
            <person name="Barbian K.D."/>
            <person name="Ricklefs S.M."/>
            <person name="Hernandez M.M."/>
            <person name="Narla N.P."/>
            <person name="Patel R.B."/>
            <person name="Porcella S.F."/>
            <person name="Nash T.E."/>
        </authorList>
    </citation>
    <scope>NUCLEOTIDE SEQUENCE [LARGE SCALE GENOMIC DNA]</scope>
    <source>
        <strain evidence="3 4">GS</strain>
    </source>
</reference>
<dbReference type="InterPro" id="IPR005127">
    <property type="entry name" value="Giardia_VSP"/>
</dbReference>
<proteinExistence type="predicted"/>
<dbReference type="SUPFAM" id="SSF57184">
    <property type="entry name" value="Growth factor receptor domain"/>
    <property type="match status" value="3"/>
</dbReference>
<dbReference type="SMART" id="SM00181">
    <property type="entry name" value="EGF"/>
    <property type="match status" value="6"/>
</dbReference>
<feature type="domain" description="EGF-like" evidence="2">
    <location>
        <begin position="34"/>
        <end position="65"/>
    </location>
</feature>
<evidence type="ECO:0000259" key="2">
    <source>
        <dbReference type="SMART" id="SM00181"/>
    </source>
</evidence>
<feature type="non-terminal residue" evidence="3">
    <location>
        <position position="1"/>
    </location>
</feature>
<dbReference type="EMBL" id="AHHH01000128">
    <property type="protein sequence ID" value="ESU41439.1"/>
    <property type="molecule type" value="Genomic_DNA"/>
</dbReference>
<gene>
    <name evidence="3" type="ORF">GSB_154037</name>
</gene>
<feature type="domain" description="EGF-like" evidence="2">
    <location>
        <begin position="283"/>
        <end position="328"/>
    </location>
</feature>
<feature type="domain" description="EGF-like" evidence="2">
    <location>
        <begin position="154"/>
        <end position="203"/>
    </location>
</feature>
<feature type="domain" description="EGF-like" evidence="2">
    <location>
        <begin position="456"/>
        <end position="486"/>
    </location>
</feature>
<name>V6TS71_GIAIN</name>
<reference evidence="4" key="1">
    <citation type="submission" date="2012-02" db="EMBL/GenBank/DDBJ databases">
        <title>Genome sequencing of Giardia lamblia Genotypes A2 and B isolates (DH and GS) and comparative analysis with the genomes of Genotypes A1 and E (WB and Pig).</title>
        <authorList>
            <person name="Adam R."/>
            <person name="Dahlstrom E."/>
            <person name="Martens C."/>
            <person name="Bruno D."/>
            <person name="Barbian K."/>
            <person name="Porcella S.F."/>
            <person name="Nash T."/>
        </authorList>
    </citation>
    <scope>NUCLEOTIDE SEQUENCE</scope>
    <source>
        <strain evidence="4">GS</strain>
    </source>
</reference>
<evidence type="ECO:0000313" key="4">
    <source>
        <dbReference type="Proteomes" id="UP000018040"/>
    </source>
</evidence>
<dbReference type="SMART" id="SM00261">
    <property type="entry name" value="FU"/>
    <property type="match status" value="4"/>
</dbReference>
<evidence type="ECO:0000256" key="1">
    <source>
        <dbReference type="SAM" id="Phobius"/>
    </source>
</evidence>
<dbReference type="OrthoDB" id="10031141at2759"/>